<accession>A0ABW8D685</accession>
<dbReference type="SMART" id="SM00248">
    <property type="entry name" value="ANK"/>
    <property type="match status" value="4"/>
</dbReference>
<dbReference type="Gene3D" id="1.25.40.20">
    <property type="entry name" value="Ankyrin repeat-containing domain"/>
    <property type="match status" value="2"/>
</dbReference>
<keyword evidence="1" id="KW-0677">Repeat</keyword>
<dbReference type="InterPro" id="IPR002110">
    <property type="entry name" value="Ankyrin_rpt"/>
</dbReference>
<evidence type="ECO:0000313" key="4">
    <source>
        <dbReference type="EMBL" id="MFJ1268213.1"/>
    </source>
</evidence>
<dbReference type="SUPFAM" id="SSF48403">
    <property type="entry name" value="Ankyrin repeat"/>
    <property type="match status" value="1"/>
</dbReference>
<gene>
    <name evidence="4" type="ORF">ACD661_06565</name>
</gene>
<name>A0ABW8D685_9GAMM</name>
<dbReference type="InterPro" id="IPR036770">
    <property type="entry name" value="Ankyrin_rpt-contain_sf"/>
</dbReference>
<proteinExistence type="predicted"/>
<dbReference type="Pfam" id="PF12796">
    <property type="entry name" value="Ank_2"/>
    <property type="match status" value="1"/>
</dbReference>
<comment type="caution">
    <text evidence="4">The sequence shown here is derived from an EMBL/GenBank/DDBJ whole genome shotgun (WGS) entry which is preliminary data.</text>
</comment>
<sequence length="588" mass="66479">MNPHDALVNAYVSLGYSIDDQGCCHGASLRWLEASFLDEESVFHKRLLKIVAYGQYLKPAIEKVKAKRGEKLTKEDKYLLEIHAFMDHLYIFQAPYEQKSLFHKRTPVLQEDMDEASRLGSSDAIEHLGGLNKVYSQPLIYDQQEIALYLNDLAQAIENHCPLRGKKVGILLSSPTHTTALTYTTGGGGWRFMDINEYPPEYFPKENTKKLAKHIVESLKEHESPYIAFASSVITVKKDPFLNQLTEELGKLRAKHPVTRNIARRTEQINLCYLASEQGDAQIVAETVKQGANVEFTDKDGITPIMAAAMHGYDEVVDVLAKHNASLDVREQLNGWTPLHYAVDEQYTKVVTRLAQHHANLNVRTNNGYTPLLLAVSHRNVEAVAELIKFGADASIALAYPLKNFKSQDALTKARFNTLVKEKLKVNDEILLSPQEMAFIDGQEHMVMLFRHAHRINSLYQTVTTFAKNCESTQAPNLINAAQGLVDFTNEYISSIYLAPHASGLEEWNKRYTKGMQFLLAQRQEPQYIEALNSINTQLKNLVTALHPANDSPLKRKSIFSQDIPQAKRVKYPETSVDKIIDPKSRFN</sequence>
<keyword evidence="2 3" id="KW-0040">ANK repeat</keyword>
<feature type="repeat" description="ANK" evidence="3">
    <location>
        <begin position="334"/>
        <end position="366"/>
    </location>
</feature>
<reference evidence="4 5" key="1">
    <citation type="submission" date="2024-08" db="EMBL/GenBank/DDBJ databases">
        <title>Draft Genome Sequence of Legionella lytica strain DSB2004, Isolated From a Fire Sprinkler System.</title>
        <authorList>
            <person name="Everhart A.D."/>
            <person name="Kidane D.T."/>
            <person name="Farone A.L."/>
            <person name="Farone M.B."/>
        </authorList>
    </citation>
    <scope>NUCLEOTIDE SEQUENCE [LARGE SCALE GENOMIC DNA]</scope>
    <source>
        <strain evidence="4 5">DSB2004</strain>
    </source>
</reference>
<evidence type="ECO:0000256" key="3">
    <source>
        <dbReference type="PROSITE-ProRule" id="PRU00023"/>
    </source>
</evidence>
<dbReference type="Pfam" id="PF00023">
    <property type="entry name" value="Ank"/>
    <property type="match status" value="1"/>
</dbReference>
<feature type="repeat" description="ANK" evidence="3">
    <location>
        <begin position="367"/>
        <end position="399"/>
    </location>
</feature>
<dbReference type="PROSITE" id="PS50297">
    <property type="entry name" value="ANK_REP_REGION"/>
    <property type="match status" value="3"/>
</dbReference>
<feature type="repeat" description="ANK" evidence="3">
    <location>
        <begin position="300"/>
        <end position="332"/>
    </location>
</feature>
<protein>
    <submittedName>
        <fullName evidence="4">Ankyrin repeat domain-containing protein</fullName>
    </submittedName>
</protein>
<evidence type="ECO:0000313" key="5">
    <source>
        <dbReference type="Proteomes" id="UP001615550"/>
    </source>
</evidence>
<organism evidence="4 5">
    <name type="scientific">Legionella lytica</name>
    <dbReference type="NCBI Taxonomy" id="96232"/>
    <lineage>
        <taxon>Bacteria</taxon>
        <taxon>Pseudomonadati</taxon>
        <taxon>Pseudomonadota</taxon>
        <taxon>Gammaproteobacteria</taxon>
        <taxon>Legionellales</taxon>
        <taxon>Legionellaceae</taxon>
        <taxon>Legionella</taxon>
    </lineage>
</organism>
<evidence type="ECO:0000256" key="2">
    <source>
        <dbReference type="ARBA" id="ARBA00023043"/>
    </source>
</evidence>
<dbReference type="EMBL" id="JBGORX010000001">
    <property type="protein sequence ID" value="MFJ1268213.1"/>
    <property type="molecule type" value="Genomic_DNA"/>
</dbReference>
<dbReference type="Proteomes" id="UP001615550">
    <property type="component" value="Unassembled WGS sequence"/>
</dbReference>
<evidence type="ECO:0000256" key="1">
    <source>
        <dbReference type="ARBA" id="ARBA00022737"/>
    </source>
</evidence>
<dbReference type="PANTHER" id="PTHR24171:SF11">
    <property type="entry name" value="26S PROTEASOME NON-ATPASE REGULATORY SUBUNIT 10"/>
    <property type="match status" value="1"/>
</dbReference>
<dbReference type="RefSeq" id="WP_400187028.1">
    <property type="nucleotide sequence ID" value="NZ_JBGORX010000001.1"/>
</dbReference>
<keyword evidence="5" id="KW-1185">Reference proteome</keyword>
<dbReference type="PROSITE" id="PS50088">
    <property type="entry name" value="ANK_REPEAT"/>
    <property type="match status" value="3"/>
</dbReference>
<dbReference type="PANTHER" id="PTHR24171">
    <property type="entry name" value="ANKYRIN REPEAT DOMAIN-CONTAINING PROTEIN 39-RELATED"/>
    <property type="match status" value="1"/>
</dbReference>